<dbReference type="InterPro" id="IPR029068">
    <property type="entry name" value="Glyas_Bleomycin-R_OHBP_Dase"/>
</dbReference>
<dbReference type="AlphaFoldDB" id="A0A1H2K1Z2"/>
<protein>
    <recommendedName>
        <fullName evidence="1">VOC domain-containing protein</fullName>
    </recommendedName>
</protein>
<dbReference type="InterPro" id="IPR041581">
    <property type="entry name" value="Glyoxalase_6"/>
</dbReference>
<name>A0A1H2K1Z2_9ACTN</name>
<dbReference type="Pfam" id="PF18029">
    <property type="entry name" value="Glyoxalase_6"/>
    <property type="match status" value="1"/>
</dbReference>
<dbReference type="OrthoDB" id="2453533at2"/>
<dbReference type="PROSITE" id="PS51819">
    <property type="entry name" value="VOC"/>
    <property type="match status" value="1"/>
</dbReference>
<dbReference type="InterPro" id="IPR037523">
    <property type="entry name" value="VOC_core"/>
</dbReference>
<sequence>MPLDLFAGIYVRDYAAVQPWYVRLLGSEPTFLAMETEAVWQLAEHRWLYVKQHRDHGGHAVLAIMVDDLDAHVARIAERGVEPAEWEVYGPDVRKAVYRDAEGNEVGFGVIPG</sequence>
<evidence type="ECO:0000313" key="3">
    <source>
        <dbReference type="Proteomes" id="UP000182977"/>
    </source>
</evidence>
<dbReference type="CDD" id="cd06587">
    <property type="entry name" value="VOC"/>
    <property type="match status" value="1"/>
</dbReference>
<dbReference type="Gene3D" id="3.10.180.10">
    <property type="entry name" value="2,3-Dihydroxybiphenyl 1,2-Dioxygenase, domain 1"/>
    <property type="match status" value="1"/>
</dbReference>
<dbReference type="RefSeq" id="WP_046768050.1">
    <property type="nucleotide sequence ID" value="NZ_KQ061224.1"/>
</dbReference>
<evidence type="ECO:0000259" key="1">
    <source>
        <dbReference type="PROSITE" id="PS51819"/>
    </source>
</evidence>
<proteinExistence type="predicted"/>
<dbReference type="EMBL" id="LT629791">
    <property type="protein sequence ID" value="SDU62573.1"/>
    <property type="molecule type" value="Genomic_DNA"/>
</dbReference>
<evidence type="ECO:0000313" key="2">
    <source>
        <dbReference type="EMBL" id="SDU62573.1"/>
    </source>
</evidence>
<reference evidence="3" key="1">
    <citation type="submission" date="2016-10" db="EMBL/GenBank/DDBJ databases">
        <authorList>
            <person name="Varghese N."/>
            <person name="Submissions S."/>
        </authorList>
    </citation>
    <scope>NUCLEOTIDE SEQUENCE [LARGE SCALE GENOMIC DNA]</scope>
    <source>
        <strain evidence="3">DSM 45079</strain>
    </source>
</reference>
<dbReference type="Proteomes" id="UP000182977">
    <property type="component" value="Chromosome I"/>
</dbReference>
<organism evidence="2 3">
    <name type="scientific">Jiangella alkaliphila</name>
    <dbReference type="NCBI Taxonomy" id="419479"/>
    <lineage>
        <taxon>Bacteria</taxon>
        <taxon>Bacillati</taxon>
        <taxon>Actinomycetota</taxon>
        <taxon>Actinomycetes</taxon>
        <taxon>Jiangellales</taxon>
        <taxon>Jiangellaceae</taxon>
        <taxon>Jiangella</taxon>
    </lineage>
</organism>
<dbReference type="STRING" id="419479.SAMN04488563_3322"/>
<keyword evidence="3" id="KW-1185">Reference proteome</keyword>
<accession>A0A1H2K1Z2</accession>
<gene>
    <name evidence="2" type="ORF">SAMN04488563_3322</name>
</gene>
<feature type="domain" description="VOC" evidence="1">
    <location>
        <begin position="2"/>
        <end position="111"/>
    </location>
</feature>
<dbReference type="SUPFAM" id="SSF54593">
    <property type="entry name" value="Glyoxalase/Bleomycin resistance protein/Dihydroxybiphenyl dioxygenase"/>
    <property type="match status" value="1"/>
</dbReference>